<dbReference type="InterPro" id="IPR038404">
    <property type="entry name" value="TRAP_DctP_sf"/>
</dbReference>
<comment type="caution">
    <text evidence="1">The sequence shown here is derived from an EMBL/GenBank/DDBJ whole genome shotgun (WGS) entry which is preliminary data.</text>
</comment>
<name>A0A8X8KGJ8_ACIGI</name>
<dbReference type="AlphaFoldDB" id="A0A8X8KGJ8"/>
<dbReference type="Gene3D" id="3.40.190.170">
    <property type="entry name" value="Bacterial extracellular solute-binding protein, family 7"/>
    <property type="match status" value="1"/>
</dbReference>
<evidence type="ECO:0000313" key="1">
    <source>
        <dbReference type="EMBL" id="MCF0267040.1"/>
    </source>
</evidence>
<proteinExistence type="predicted"/>
<dbReference type="InterPro" id="IPR045758">
    <property type="entry name" value="AdeT1/2"/>
</dbReference>
<reference evidence="1" key="1">
    <citation type="submission" date="2021-07" db="EMBL/GenBank/DDBJ databases">
        <authorList>
            <person name="Fernandez M."/>
            <person name="Pereira P."/>
            <person name="Torres Tejerizo G.A."/>
            <person name="Gonzalez P."/>
            <person name="Agostini E."/>
        </authorList>
    </citation>
    <scope>NUCLEOTIDE SEQUENCE</scope>
    <source>
        <strain evidence="1">SFC 500-1A</strain>
    </source>
</reference>
<dbReference type="EMBL" id="JAHWXT010000013">
    <property type="protein sequence ID" value="MCF0267040.1"/>
    <property type="molecule type" value="Genomic_DNA"/>
</dbReference>
<dbReference type="Pfam" id="PF19582">
    <property type="entry name" value="AdeT1_2"/>
    <property type="match status" value="1"/>
</dbReference>
<evidence type="ECO:0000313" key="2">
    <source>
        <dbReference type="Proteomes" id="UP000887320"/>
    </source>
</evidence>
<organism evidence="1 2">
    <name type="scientific">Acinetobacter guillouiae</name>
    <name type="common">Acinetobacter genomosp. 11</name>
    <dbReference type="NCBI Taxonomy" id="106649"/>
    <lineage>
        <taxon>Bacteria</taxon>
        <taxon>Pseudomonadati</taxon>
        <taxon>Pseudomonadota</taxon>
        <taxon>Gammaproteobacteria</taxon>
        <taxon>Moraxellales</taxon>
        <taxon>Moraxellaceae</taxon>
        <taxon>Acinetobacter</taxon>
    </lineage>
</organism>
<dbReference type="Proteomes" id="UP000887320">
    <property type="component" value="Unassembled WGS sequence"/>
</dbReference>
<protein>
    <submittedName>
        <fullName evidence="1">RND transporter</fullName>
    </submittedName>
</protein>
<gene>
    <name evidence="1" type="ORF">KW868_21575</name>
</gene>
<sequence>MNKIGYFPIVFSVFFSPLLQAKQNVCVFDLLGKAGESYKLMEEWALAAKTWGADINLTVYQSEEAVDKNFKTNKCDAAAMTTMRSREYNKFGGSIDALGGIPNNEIARRAINYALDKRNAKRLVSEKNGVKYELAMITPIGIAYIFVKDRAMNTLEKGKGKKFAYLHYDLAQKVAVERVGAIGVPSDIFNFVKKFNDGEVDAIASPAYAYKPLEIYKGLGSNGAMFTYPVVNVTADLIIKPEQFPEGFGIKSREWAVKQLPSSFKKIEKMEAEIPAKYKLNVSKDDALRYQKLLREGRIELTKRGVYDPVMMSVLKKARCTVDRTNFECSLAGE</sequence>
<accession>A0A8X8KGJ8</accession>